<dbReference type="PROSITE" id="PS50929">
    <property type="entry name" value="ABC_TM1F"/>
    <property type="match status" value="1"/>
</dbReference>
<feature type="transmembrane region" description="Helical" evidence="9">
    <location>
        <begin position="240"/>
        <end position="263"/>
    </location>
</feature>
<evidence type="ECO:0000313" key="15">
    <source>
        <dbReference type="Proteomes" id="UP001278050"/>
    </source>
</evidence>
<dbReference type="PROSITE" id="PS00211">
    <property type="entry name" value="ABC_TRANSPORTER_1"/>
    <property type="match status" value="1"/>
</dbReference>
<evidence type="ECO:0000259" key="10">
    <source>
        <dbReference type="PROSITE" id="PS50893"/>
    </source>
</evidence>
<dbReference type="GO" id="GO:0140359">
    <property type="term" value="F:ABC-type transporter activity"/>
    <property type="evidence" value="ECO:0007669"/>
    <property type="project" value="InterPro"/>
</dbReference>
<keyword evidence="7 9" id="KW-1133">Transmembrane helix</keyword>
<dbReference type="RefSeq" id="WP_074678561.1">
    <property type="nucleotide sequence ID" value="NZ_CBCSET010000001.1"/>
</dbReference>
<proteinExistence type="predicted"/>
<name>A0A1G7ENQ6_9GAMM</name>
<dbReference type="OrthoDB" id="9806127at2"/>
<dbReference type="InterPro" id="IPR011527">
    <property type="entry name" value="ABC1_TM_dom"/>
</dbReference>
<reference evidence="13 14" key="1">
    <citation type="submission" date="2016-10" db="EMBL/GenBank/DDBJ databases">
        <authorList>
            <person name="de Groot N.N."/>
        </authorList>
    </citation>
    <scope>NUCLEOTIDE SEQUENCE [LARGE SCALE GENOMIC DNA]</scope>
    <source>
        <strain evidence="13 14">JCM 10630</strain>
    </source>
</reference>
<evidence type="ECO:0000256" key="8">
    <source>
        <dbReference type="ARBA" id="ARBA00023136"/>
    </source>
</evidence>
<comment type="subcellular location">
    <subcellularLocation>
        <location evidence="1">Cell membrane</location>
        <topology evidence="1">Multi-pass membrane protein</topology>
    </subcellularLocation>
</comment>
<evidence type="ECO:0000256" key="9">
    <source>
        <dbReference type="SAM" id="Phobius"/>
    </source>
</evidence>
<dbReference type="SUPFAM" id="SSF52540">
    <property type="entry name" value="P-loop containing nucleoside triphosphate hydrolases"/>
    <property type="match status" value="1"/>
</dbReference>
<feature type="transmembrane region" description="Helical" evidence="9">
    <location>
        <begin position="52"/>
        <end position="69"/>
    </location>
</feature>
<reference evidence="12 15" key="2">
    <citation type="submission" date="2023-11" db="EMBL/GenBank/DDBJ databases">
        <title>MicrobeMod: A computational toolkit for identifying prokaryotic methylation and restriction-modification with nanopore sequencing.</title>
        <authorList>
            <person name="Crits-Christoph A."/>
            <person name="Kang S.C."/>
            <person name="Lee H."/>
            <person name="Ostrov N."/>
        </authorList>
    </citation>
    <scope>NUCLEOTIDE SEQUENCE [LARGE SCALE GENOMIC DNA]</scope>
    <source>
        <strain evidence="12 15">ATCC BAA-571</strain>
    </source>
</reference>
<dbReference type="InterPro" id="IPR017871">
    <property type="entry name" value="ABC_transporter-like_CS"/>
</dbReference>
<keyword evidence="15" id="KW-1185">Reference proteome</keyword>
<evidence type="ECO:0000313" key="13">
    <source>
        <dbReference type="EMBL" id="SDE65005.1"/>
    </source>
</evidence>
<dbReference type="FunFam" id="3.40.50.300:FF:000221">
    <property type="entry name" value="Multidrug ABC transporter ATP-binding protein"/>
    <property type="match status" value="1"/>
</dbReference>
<dbReference type="AlphaFoldDB" id="A0A1G7ENQ6"/>
<accession>A0A1G7ENQ6</accession>
<dbReference type="InterPro" id="IPR003593">
    <property type="entry name" value="AAA+_ATPase"/>
</dbReference>
<dbReference type="Gene3D" id="1.20.1560.10">
    <property type="entry name" value="ABC transporter type 1, transmembrane domain"/>
    <property type="match status" value="1"/>
</dbReference>
<dbReference type="EMBL" id="FNAE01000003">
    <property type="protein sequence ID" value="SDE65005.1"/>
    <property type="molecule type" value="Genomic_DNA"/>
</dbReference>
<keyword evidence="5" id="KW-0547">Nucleotide-binding</keyword>
<dbReference type="InterPro" id="IPR036640">
    <property type="entry name" value="ABC1_TM_sf"/>
</dbReference>
<dbReference type="GO" id="GO:0016887">
    <property type="term" value="F:ATP hydrolysis activity"/>
    <property type="evidence" value="ECO:0007669"/>
    <property type="project" value="InterPro"/>
</dbReference>
<dbReference type="SMART" id="SM00382">
    <property type="entry name" value="AAA"/>
    <property type="match status" value="1"/>
</dbReference>
<keyword evidence="8 9" id="KW-0472">Membrane</keyword>
<feature type="transmembrane region" description="Helical" evidence="9">
    <location>
        <begin position="130"/>
        <end position="151"/>
    </location>
</feature>
<dbReference type="InterPro" id="IPR003439">
    <property type="entry name" value="ABC_transporter-like_ATP-bd"/>
</dbReference>
<sequence length="588" mass="62587">MLKDMKRLLGEETAVLSRYLYMAVSYALLSGLTIITLIPALGRLLAGDAQSAMSWFAVLLAGVLVCWILRRQVEQAGIAVGVAVLRGGRQRIGDHVATLPLGWFDATNKAQLGHVISQGMMTVAQLPAHVFTPLISSLLTPLVIVGALFVLQWQLGLIALLALPFLAGILGFTSGLGASVDAAFQRDFAATSQRVVEFAQSQSVLRAFNGEGGGTRLLEEAIEQQRQSAARLIFRSSLSAVLNAWAVQMIFAVLLLVAGLLLAEQINAQVETSSMIVMVVALLLIGRYIDSLLEVASYGEILRSAKGQLAAAMEILAAQALPETGQPQTPADSSIELRHVSFAYAPGQDAVLNDINLRVAPGSMVALIGASGSGKTTLVRLIARFFDVSQGSLLVGGVDVRHMGSEQLAGQISQIFQDSYLFQGTIADNIRIGRTNASDDDILQAARQAGVTSILARMPDGINTRVGEGGARLSGGERQRIAVARALLKDAPILLVDEATAALDTENQAVIAETLARMRGRRTLVVIAHQLSTVALADHIVVLENGCIVEQGAPDTLRAAGDRYALFLHQRQMAKGRRIAVGDKQEQA</sequence>
<protein>
    <submittedName>
        <fullName evidence="12">ABC transporter ATP-binding protein</fullName>
    </submittedName>
    <submittedName>
        <fullName evidence="13">ATP-binding cassette, subfamily B</fullName>
    </submittedName>
</protein>
<evidence type="ECO:0000256" key="3">
    <source>
        <dbReference type="ARBA" id="ARBA00022475"/>
    </source>
</evidence>
<keyword evidence="6 13" id="KW-0067">ATP-binding</keyword>
<dbReference type="EMBL" id="JAWXXP010000001">
    <property type="protein sequence ID" value="MDX5990872.1"/>
    <property type="molecule type" value="Genomic_DNA"/>
</dbReference>
<evidence type="ECO:0000256" key="7">
    <source>
        <dbReference type="ARBA" id="ARBA00022989"/>
    </source>
</evidence>
<evidence type="ECO:0000256" key="2">
    <source>
        <dbReference type="ARBA" id="ARBA00022448"/>
    </source>
</evidence>
<feature type="domain" description="ABC transporter" evidence="10">
    <location>
        <begin position="335"/>
        <end position="570"/>
    </location>
</feature>
<keyword evidence="2" id="KW-0813">Transport</keyword>
<dbReference type="GO" id="GO:0005524">
    <property type="term" value="F:ATP binding"/>
    <property type="evidence" value="ECO:0007669"/>
    <property type="project" value="UniProtKB-KW"/>
</dbReference>
<dbReference type="PANTHER" id="PTHR24221">
    <property type="entry name" value="ATP-BINDING CASSETTE SUB-FAMILY B"/>
    <property type="match status" value="1"/>
</dbReference>
<dbReference type="GO" id="GO:0034040">
    <property type="term" value="F:ATPase-coupled lipid transmembrane transporter activity"/>
    <property type="evidence" value="ECO:0007669"/>
    <property type="project" value="TreeGrafter"/>
</dbReference>
<evidence type="ECO:0000256" key="5">
    <source>
        <dbReference type="ARBA" id="ARBA00022741"/>
    </source>
</evidence>
<feature type="transmembrane region" description="Helical" evidence="9">
    <location>
        <begin position="157"/>
        <end position="184"/>
    </location>
</feature>
<dbReference type="InterPro" id="IPR039421">
    <property type="entry name" value="Type_1_exporter"/>
</dbReference>
<dbReference type="Gene3D" id="3.40.50.300">
    <property type="entry name" value="P-loop containing nucleotide triphosphate hydrolases"/>
    <property type="match status" value="1"/>
</dbReference>
<dbReference type="Proteomes" id="UP000182413">
    <property type="component" value="Unassembled WGS sequence"/>
</dbReference>
<feature type="domain" description="ABC transmembrane type-1" evidence="11">
    <location>
        <begin position="22"/>
        <end position="304"/>
    </location>
</feature>
<feature type="transmembrane region" description="Helical" evidence="9">
    <location>
        <begin position="20"/>
        <end position="40"/>
    </location>
</feature>
<dbReference type="Proteomes" id="UP001278050">
    <property type="component" value="Unassembled WGS sequence"/>
</dbReference>
<gene>
    <name evidence="13" type="ORF">SAMN05216575_103368</name>
    <name evidence="12" type="ORF">SIM71_02235</name>
</gene>
<evidence type="ECO:0000256" key="4">
    <source>
        <dbReference type="ARBA" id="ARBA00022692"/>
    </source>
</evidence>
<evidence type="ECO:0000256" key="6">
    <source>
        <dbReference type="ARBA" id="ARBA00022840"/>
    </source>
</evidence>
<evidence type="ECO:0000313" key="12">
    <source>
        <dbReference type="EMBL" id="MDX5990872.1"/>
    </source>
</evidence>
<organism evidence="13 14">
    <name type="scientific">Ectopseudomonas alcaliphila</name>
    <dbReference type="NCBI Taxonomy" id="101564"/>
    <lineage>
        <taxon>Bacteria</taxon>
        <taxon>Pseudomonadati</taxon>
        <taxon>Pseudomonadota</taxon>
        <taxon>Gammaproteobacteria</taxon>
        <taxon>Pseudomonadales</taxon>
        <taxon>Pseudomonadaceae</taxon>
        <taxon>Ectopseudomonas</taxon>
    </lineage>
</organism>
<dbReference type="GO" id="GO:0005886">
    <property type="term" value="C:plasma membrane"/>
    <property type="evidence" value="ECO:0007669"/>
    <property type="project" value="UniProtKB-SubCell"/>
</dbReference>
<dbReference type="PANTHER" id="PTHR24221:SF654">
    <property type="entry name" value="ATP-BINDING CASSETTE SUB-FAMILY B MEMBER 6"/>
    <property type="match status" value="1"/>
</dbReference>
<keyword evidence="3" id="KW-1003">Cell membrane</keyword>
<dbReference type="SUPFAM" id="SSF90123">
    <property type="entry name" value="ABC transporter transmembrane region"/>
    <property type="match status" value="1"/>
</dbReference>
<dbReference type="Pfam" id="PF00005">
    <property type="entry name" value="ABC_tran"/>
    <property type="match status" value="1"/>
</dbReference>
<dbReference type="Pfam" id="PF00664">
    <property type="entry name" value="ABC_membrane"/>
    <property type="match status" value="1"/>
</dbReference>
<dbReference type="PROSITE" id="PS50893">
    <property type="entry name" value="ABC_TRANSPORTER_2"/>
    <property type="match status" value="1"/>
</dbReference>
<evidence type="ECO:0000256" key="1">
    <source>
        <dbReference type="ARBA" id="ARBA00004651"/>
    </source>
</evidence>
<dbReference type="InterPro" id="IPR027417">
    <property type="entry name" value="P-loop_NTPase"/>
</dbReference>
<evidence type="ECO:0000313" key="14">
    <source>
        <dbReference type="Proteomes" id="UP000182413"/>
    </source>
</evidence>
<keyword evidence="4 9" id="KW-0812">Transmembrane</keyword>
<evidence type="ECO:0000259" key="11">
    <source>
        <dbReference type="PROSITE" id="PS50929"/>
    </source>
</evidence>